<dbReference type="PANTHER" id="PTHR46720:SF3">
    <property type="entry name" value="FAD-BINDING DOMAIN-CONTAINING PROTEIN-RELATED"/>
    <property type="match status" value="1"/>
</dbReference>
<proteinExistence type="predicted"/>
<accession>A0A2H3J2N8</accession>
<feature type="domain" description="FAD-binding" evidence="4">
    <location>
        <begin position="10"/>
        <end position="172"/>
    </location>
</feature>
<dbReference type="Proteomes" id="UP000218811">
    <property type="component" value="Unassembled WGS sequence"/>
</dbReference>
<dbReference type="GO" id="GO:0044550">
    <property type="term" value="P:secondary metabolite biosynthetic process"/>
    <property type="evidence" value="ECO:0007669"/>
    <property type="project" value="TreeGrafter"/>
</dbReference>
<dbReference type="PANTHER" id="PTHR46720">
    <property type="entry name" value="HYDROXYLASE, PUTATIVE (AFU_ORTHOLOGUE AFUA_3G01460)-RELATED"/>
    <property type="match status" value="1"/>
</dbReference>
<keyword evidence="1" id="KW-0285">Flavoprotein</keyword>
<dbReference type="InterPro" id="IPR051104">
    <property type="entry name" value="FAD_monoxygenase"/>
</dbReference>
<protein>
    <submittedName>
        <fullName evidence="5">FAD/NAD(P)-binding domain-containing protein</fullName>
    </submittedName>
</protein>
<evidence type="ECO:0000256" key="1">
    <source>
        <dbReference type="ARBA" id="ARBA00022630"/>
    </source>
</evidence>
<dbReference type="AlphaFoldDB" id="A0A2H3J2N8"/>
<dbReference type="EMBL" id="KB467831">
    <property type="protein sequence ID" value="PCH34043.1"/>
    <property type="molecule type" value="Genomic_DNA"/>
</dbReference>
<evidence type="ECO:0000313" key="5">
    <source>
        <dbReference type="EMBL" id="PCH34043.1"/>
    </source>
</evidence>
<organism evidence="5 6">
    <name type="scientific">Wolfiporia cocos (strain MD-104)</name>
    <name type="common">Brown rot fungus</name>
    <dbReference type="NCBI Taxonomy" id="742152"/>
    <lineage>
        <taxon>Eukaryota</taxon>
        <taxon>Fungi</taxon>
        <taxon>Dikarya</taxon>
        <taxon>Basidiomycota</taxon>
        <taxon>Agaricomycotina</taxon>
        <taxon>Agaricomycetes</taxon>
        <taxon>Polyporales</taxon>
        <taxon>Phaeolaceae</taxon>
        <taxon>Wolfiporia</taxon>
    </lineage>
</organism>
<dbReference type="GO" id="GO:0071949">
    <property type="term" value="F:FAD binding"/>
    <property type="evidence" value="ECO:0007669"/>
    <property type="project" value="InterPro"/>
</dbReference>
<sequence>MTASESKGIKVAIVGGGVCGLTCAVALLRRGIHVEVFEAAAQFGEIGAGVGIGPNATRLLEHLGVLEEVLKETLEPGLTMGPFLFLSGMEGHEMLYEYPERDHGLGAHRPSFLNAMVKFVDPSITHFNKRCTSVAPSASNPGRTMIHFADGTTHEADVVIGADGIKSSVRPYVAGDDASRVIFSNTICYRGLIPMATVRAAGVTLDFSQSRTSILLGVDRHIVVFPVRGGNLVNVVAFHADHNAPLGSPQLPRDEWVKPVSQQELLDVYAGWGPEVTGLLNCIKTPSKWSIHMVYPPLESYVKGNVALIGDAAHGMLPHMGAGAGQGMEDGYILAQLLAHPQTSNTSLESVLRAYDRVRRPRAQMVWNGSYNTGKIYDGKGEHGLNADGVKQDIGTRWDDVWHHEVDDDVTLAVAWLKEISAC</sequence>
<dbReference type="GO" id="GO:0016491">
    <property type="term" value="F:oxidoreductase activity"/>
    <property type="evidence" value="ECO:0007669"/>
    <property type="project" value="UniProtKB-KW"/>
</dbReference>
<dbReference type="SUPFAM" id="SSF51905">
    <property type="entry name" value="FAD/NAD(P)-binding domain"/>
    <property type="match status" value="1"/>
</dbReference>
<dbReference type="OrthoDB" id="417877at2759"/>
<keyword evidence="3" id="KW-0560">Oxidoreductase</keyword>
<name>A0A2H3J2N8_WOLCO</name>
<dbReference type="OMA" id="VTHGKEM"/>
<dbReference type="InterPro" id="IPR036188">
    <property type="entry name" value="FAD/NAD-bd_sf"/>
</dbReference>
<evidence type="ECO:0000259" key="4">
    <source>
        <dbReference type="Pfam" id="PF01494"/>
    </source>
</evidence>
<dbReference type="InterPro" id="IPR002938">
    <property type="entry name" value="FAD-bd"/>
</dbReference>
<feature type="domain" description="FAD-binding" evidence="4">
    <location>
        <begin position="298"/>
        <end position="367"/>
    </location>
</feature>
<dbReference type="Pfam" id="PF01494">
    <property type="entry name" value="FAD_binding_3"/>
    <property type="match status" value="2"/>
</dbReference>
<evidence type="ECO:0000256" key="3">
    <source>
        <dbReference type="ARBA" id="ARBA00023002"/>
    </source>
</evidence>
<evidence type="ECO:0000256" key="2">
    <source>
        <dbReference type="ARBA" id="ARBA00022827"/>
    </source>
</evidence>
<evidence type="ECO:0000313" key="6">
    <source>
        <dbReference type="Proteomes" id="UP000218811"/>
    </source>
</evidence>
<dbReference type="SUPFAM" id="SSF54373">
    <property type="entry name" value="FAD-linked reductases, C-terminal domain"/>
    <property type="match status" value="1"/>
</dbReference>
<dbReference type="STRING" id="742152.A0A2H3J2N8"/>
<dbReference type="PRINTS" id="PR00420">
    <property type="entry name" value="RNGMNOXGNASE"/>
</dbReference>
<reference evidence="5 6" key="1">
    <citation type="journal article" date="2012" name="Science">
        <title>The Paleozoic origin of enzymatic lignin decomposition reconstructed from 31 fungal genomes.</title>
        <authorList>
            <person name="Floudas D."/>
            <person name="Binder M."/>
            <person name="Riley R."/>
            <person name="Barry K."/>
            <person name="Blanchette R.A."/>
            <person name="Henrissat B."/>
            <person name="Martinez A.T."/>
            <person name="Otillar R."/>
            <person name="Spatafora J.W."/>
            <person name="Yadav J.S."/>
            <person name="Aerts A."/>
            <person name="Benoit I."/>
            <person name="Boyd A."/>
            <person name="Carlson A."/>
            <person name="Copeland A."/>
            <person name="Coutinho P.M."/>
            <person name="de Vries R.P."/>
            <person name="Ferreira P."/>
            <person name="Findley K."/>
            <person name="Foster B."/>
            <person name="Gaskell J."/>
            <person name="Glotzer D."/>
            <person name="Gorecki P."/>
            <person name="Heitman J."/>
            <person name="Hesse C."/>
            <person name="Hori C."/>
            <person name="Igarashi K."/>
            <person name="Jurgens J.A."/>
            <person name="Kallen N."/>
            <person name="Kersten P."/>
            <person name="Kohler A."/>
            <person name="Kuees U."/>
            <person name="Kumar T.K.A."/>
            <person name="Kuo A."/>
            <person name="LaButti K."/>
            <person name="Larrondo L.F."/>
            <person name="Lindquist E."/>
            <person name="Ling A."/>
            <person name="Lombard V."/>
            <person name="Lucas S."/>
            <person name="Lundell T."/>
            <person name="Martin R."/>
            <person name="McLaughlin D.J."/>
            <person name="Morgenstern I."/>
            <person name="Morin E."/>
            <person name="Murat C."/>
            <person name="Nagy L.G."/>
            <person name="Nolan M."/>
            <person name="Ohm R.A."/>
            <person name="Patyshakuliyeva A."/>
            <person name="Rokas A."/>
            <person name="Ruiz-Duenas F.J."/>
            <person name="Sabat G."/>
            <person name="Salamov A."/>
            <person name="Samejima M."/>
            <person name="Schmutz J."/>
            <person name="Slot J.C."/>
            <person name="St John F."/>
            <person name="Stenlid J."/>
            <person name="Sun H."/>
            <person name="Sun S."/>
            <person name="Syed K."/>
            <person name="Tsang A."/>
            <person name="Wiebenga A."/>
            <person name="Young D."/>
            <person name="Pisabarro A."/>
            <person name="Eastwood D.C."/>
            <person name="Martin F."/>
            <person name="Cullen D."/>
            <person name="Grigoriev I.V."/>
            <person name="Hibbett D.S."/>
        </authorList>
    </citation>
    <scope>NUCLEOTIDE SEQUENCE [LARGE SCALE GENOMIC DNA]</scope>
    <source>
        <strain evidence="5 6">MD-104</strain>
    </source>
</reference>
<gene>
    <name evidence="5" type="ORF">WOLCODRAFT_22417</name>
</gene>
<keyword evidence="6" id="KW-1185">Reference proteome</keyword>
<dbReference type="Gene3D" id="3.50.50.60">
    <property type="entry name" value="FAD/NAD(P)-binding domain"/>
    <property type="match status" value="1"/>
</dbReference>
<keyword evidence="2" id="KW-0274">FAD</keyword>